<gene>
    <name evidence="1" type="ORF">W911_16840</name>
</gene>
<dbReference type="RefSeq" id="WP_023788660.1">
    <property type="nucleotide sequence ID" value="NC_022997.1"/>
</dbReference>
<evidence type="ECO:0000313" key="1">
    <source>
        <dbReference type="EMBL" id="AHB50440.1"/>
    </source>
</evidence>
<organism evidence="1 2">
    <name type="scientific">Hyphomicrobium nitrativorans NL23</name>
    <dbReference type="NCBI Taxonomy" id="1029756"/>
    <lineage>
        <taxon>Bacteria</taxon>
        <taxon>Pseudomonadati</taxon>
        <taxon>Pseudomonadota</taxon>
        <taxon>Alphaproteobacteria</taxon>
        <taxon>Hyphomicrobiales</taxon>
        <taxon>Hyphomicrobiaceae</taxon>
        <taxon>Hyphomicrobium</taxon>
    </lineage>
</organism>
<sequence>MEASFTLSFLAGVVATTAGLLVSWITSRAFADKVLRELIVSKPDGRKETISVRSSDDAVEIAKRITDALEFEQMIKDSLERILKSGELHRGNNADFVITRGDKHVVLEAKLTPESLTHAAIEQYLADVHGAARLLLVTPKETEGLLLPSVIERLRTGDVVHLTVSEGNVDTQLKQALAKI</sequence>
<name>V5SJZ8_9HYPH</name>
<dbReference type="PATRIC" id="fig|1029756.8.peg.3507"/>
<dbReference type="STRING" id="1029756.W911_16840"/>
<evidence type="ECO:0000313" key="2">
    <source>
        <dbReference type="Proteomes" id="UP000018542"/>
    </source>
</evidence>
<dbReference type="Proteomes" id="UP000018542">
    <property type="component" value="Chromosome"/>
</dbReference>
<dbReference type="HOGENOM" id="CLU_1494318_0_0_5"/>
<protein>
    <submittedName>
        <fullName evidence="1">Uncharacterized protein</fullName>
    </submittedName>
</protein>
<proteinExistence type="predicted"/>
<dbReference type="EMBL" id="CP006912">
    <property type="protein sequence ID" value="AHB50440.1"/>
    <property type="molecule type" value="Genomic_DNA"/>
</dbReference>
<dbReference type="KEGG" id="hni:W911_16840"/>
<reference evidence="1 2" key="1">
    <citation type="journal article" date="2014" name="Genome Announc.">
        <title>Complete Genome Sequence of Hyphomicrobium nitrativorans Strain NL23, a Denitrifying Bacterium Isolated from Biofilm of a Methanol-Fed Denitrification System Treating Seawater at the Montreal Biodome.</title>
        <authorList>
            <person name="Martineau C."/>
            <person name="Villeneuve C."/>
            <person name="Mauffrey F."/>
            <person name="Villemur R."/>
        </authorList>
    </citation>
    <scope>NUCLEOTIDE SEQUENCE [LARGE SCALE GENOMIC DNA]</scope>
    <source>
        <strain evidence="1">NL23</strain>
    </source>
</reference>
<dbReference type="AlphaFoldDB" id="V5SJZ8"/>
<accession>V5SJZ8</accession>
<keyword evidence="2" id="KW-1185">Reference proteome</keyword>